<dbReference type="eggNOG" id="COG1028">
    <property type="taxonomic scope" value="Bacteria"/>
</dbReference>
<keyword evidence="2" id="KW-1185">Reference proteome</keyword>
<dbReference type="OrthoDB" id="3772961at2"/>
<dbReference type="STRING" id="479431.Namu_0097"/>
<dbReference type="RefSeq" id="WP_012814006.1">
    <property type="nucleotide sequence ID" value="NC_013235.1"/>
</dbReference>
<dbReference type="Gene3D" id="3.40.50.720">
    <property type="entry name" value="NAD(P)-binding Rossmann-like Domain"/>
    <property type="match status" value="1"/>
</dbReference>
<dbReference type="AlphaFoldDB" id="C8XIU4"/>
<proteinExistence type="predicted"/>
<sequence length="324" mass="34869">MARIPQALTGAADRVLDALVVPGYSKIGVAARRHWWPADPVPFARRVDVVVTGASSGLGAAAAQGLAALGARIQMVGRKAARLESAADRIRAAVPDAELVVREADISDLGSVRALAATLREELTDLHGLVHCAGLMPPERTLTDEGNELAFATHVLGPLLLTTELRPLLAADGDGRVVFVSSGGMYSAALSDDFDSSQGEYKGVRAYARTKRMQVTLTEQLALTFDRIDDPVVHSMHPGWAQTPGVTDSLPGFDKVAKPILRTPDQGADTIVWLVAAAEPSRSSGRFWHDRRVRPTHYLPWQHDDPAIRATLWRESLSRTGATL</sequence>
<dbReference type="EMBL" id="CP001737">
    <property type="protein sequence ID" value="ACV76531.1"/>
    <property type="molecule type" value="Genomic_DNA"/>
</dbReference>
<reference evidence="1 2" key="2">
    <citation type="journal article" date="2010" name="Stand. Genomic Sci.">
        <title>Complete genome sequence of Nakamurella multipartita type strain (Y-104).</title>
        <authorList>
            <person name="Tice H."/>
            <person name="Mayilraj S."/>
            <person name="Sims D."/>
            <person name="Lapidus A."/>
            <person name="Nolan M."/>
            <person name="Lucas S."/>
            <person name="Glavina Del Rio T."/>
            <person name="Copeland A."/>
            <person name="Cheng J.F."/>
            <person name="Meincke L."/>
            <person name="Bruce D."/>
            <person name="Goodwin L."/>
            <person name="Pitluck S."/>
            <person name="Ivanova N."/>
            <person name="Mavromatis K."/>
            <person name="Ovchinnikova G."/>
            <person name="Pati A."/>
            <person name="Chen A."/>
            <person name="Palaniappan K."/>
            <person name="Land M."/>
            <person name="Hauser L."/>
            <person name="Chang Y.J."/>
            <person name="Jeffries C.D."/>
            <person name="Detter J.C."/>
            <person name="Brettin T."/>
            <person name="Rohde M."/>
            <person name="Goker M."/>
            <person name="Bristow J."/>
            <person name="Eisen J.A."/>
            <person name="Markowitz V."/>
            <person name="Hugenholtz P."/>
            <person name="Kyrpides N.C."/>
            <person name="Klenk H.P."/>
            <person name="Chen F."/>
        </authorList>
    </citation>
    <scope>NUCLEOTIDE SEQUENCE [LARGE SCALE GENOMIC DNA]</scope>
    <source>
        <strain evidence="2">ATCC 700099 / DSM 44233 / CIP 104796 / JCM 9543 / NBRC 105858 / Y-104</strain>
    </source>
</reference>
<protein>
    <submittedName>
        <fullName evidence="1">Short-chain dehydrogenase/reductase SDR</fullName>
    </submittedName>
</protein>
<dbReference type="InterPro" id="IPR002347">
    <property type="entry name" value="SDR_fam"/>
</dbReference>
<dbReference type="PRINTS" id="PR00081">
    <property type="entry name" value="GDHRDH"/>
</dbReference>
<dbReference type="PANTHER" id="PTHR44656">
    <property type="entry name" value="DEHYDROGENASE/REDUCTASE SDR FAMILY MEMBER 12"/>
    <property type="match status" value="1"/>
</dbReference>
<accession>C8XIU4</accession>
<evidence type="ECO:0000313" key="1">
    <source>
        <dbReference type="EMBL" id="ACV76531.1"/>
    </source>
</evidence>
<dbReference type="SUPFAM" id="SSF51735">
    <property type="entry name" value="NAD(P)-binding Rossmann-fold domains"/>
    <property type="match status" value="1"/>
</dbReference>
<gene>
    <name evidence="1" type="ordered locus">Namu_0097</name>
</gene>
<reference evidence="2" key="1">
    <citation type="submission" date="2009-09" db="EMBL/GenBank/DDBJ databases">
        <title>The complete genome of Nakamurella multipartita DSM 44233.</title>
        <authorList>
            <consortium name="US DOE Joint Genome Institute (JGI-PGF)"/>
            <person name="Lucas S."/>
            <person name="Copeland A."/>
            <person name="Lapidus A."/>
            <person name="Glavina del Rio T."/>
            <person name="Dalin E."/>
            <person name="Tice H."/>
            <person name="Bruce D."/>
            <person name="Goodwin L."/>
            <person name="Pitluck S."/>
            <person name="Kyrpides N."/>
            <person name="Mavromatis K."/>
            <person name="Ivanova N."/>
            <person name="Ovchinnikova G."/>
            <person name="Sims D."/>
            <person name="Meincke L."/>
            <person name="Brettin T."/>
            <person name="Detter J.C."/>
            <person name="Han C."/>
            <person name="Larimer F."/>
            <person name="Land M."/>
            <person name="Hauser L."/>
            <person name="Markowitz V."/>
            <person name="Cheng J.-F."/>
            <person name="Hugenholtz P."/>
            <person name="Woyke T."/>
            <person name="Wu D."/>
            <person name="Klenk H.-P."/>
            <person name="Eisen J.A."/>
        </authorList>
    </citation>
    <scope>NUCLEOTIDE SEQUENCE [LARGE SCALE GENOMIC DNA]</scope>
    <source>
        <strain evidence="2">ATCC 700099 / DSM 44233 / CIP 104796 / JCM 9543 / NBRC 105858 / Y-104</strain>
    </source>
</reference>
<dbReference type="Proteomes" id="UP000002218">
    <property type="component" value="Chromosome"/>
</dbReference>
<dbReference type="InterPro" id="IPR052992">
    <property type="entry name" value="SDR_member_12"/>
</dbReference>
<organism evidence="1 2">
    <name type="scientific">Nakamurella multipartita (strain ATCC 700099 / DSM 44233 / CIP 104796 / JCM 9543 / NBRC 105858 / Y-104)</name>
    <name type="common">Microsphaera multipartita</name>
    <dbReference type="NCBI Taxonomy" id="479431"/>
    <lineage>
        <taxon>Bacteria</taxon>
        <taxon>Bacillati</taxon>
        <taxon>Actinomycetota</taxon>
        <taxon>Actinomycetes</taxon>
        <taxon>Nakamurellales</taxon>
        <taxon>Nakamurellaceae</taxon>
        <taxon>Nakamurella</taxon>
    </lineage>
</organism>
<dbReference type="InParanoid" id="C8XIU4"/>
<dbReference type="PANTHER" id="PTHR44656:SF7">
    <property type="entry name" value="DEHYDROGENASE_REDUCTASE SDR FAMILY MEMBER 12"/>
    <property type="match status" value="1"/>
</dbReference>
<dbReference type="InterPro" id="IPR036291">
    <property type="entry name" value="NAD(P)-bd_dom_sf"/>
</dbReference>
<dbReference type="KEGG" id="nml:Namu_0097"/>
<name>C8XIU4_NAKMY</name>
<dbReference type="Pfam" id="PF00106">
    <property type="entry name" value="adh_short"/>
    <property type="match status" value="1"/>
</dbReference>
<evidence type="ECO:0000313" key="2">
    <source>
        <dbReference type="Proteomes" id="UP000002218"/>
    </source>
</evidence>
<dbReference type="HOGENOM" id="CLU_010194_44_8_11"/>